<dbReference type="AlphaFoldDB" id="E5B864"/>
<protein>
    <submittedName>
        <fullName evidence="1">Uncharacterized protein</fullName>
    </submittedName>
</protein>
<accession>E5B864</accession>
<reference evidence="1" key="1">
    <citation type="journal article" date="2011" name="J. Bacteriol.">
        <title>Genome Sequence of an Erwinia amylovora Strain with Pathogenicity Restricted to Rubus Plants.</title>
        <authorList>
            <person name="Powney R."/>
            <person name="Smits T.H."/>
            <person name="Sawbridge T."/>
            <person name="Frey B."/>
            <person name="Blom J."/>
            <person name="Frey J.E."/>
            <person name="Plummer K.M."/>
            <person name="Beer S.V."/>
            <person name="Luck J."/>
            <person name="Duffy B."/>
            <person name="Rodoni B."/>
        </authorList>
    </citation>
    <scope>NUCLEOTIDE SEQUENCE</scope>
    <source>
        <strain evidence="1">ATCC BAA-2158</strain>
    </source>
</reference>
<evidence type="ECO:0000313" key="1">
    <source>
        <dbReference type="EMBL" id="CBX81669.1"/>
    </source>
</evidence>
<proteinExistence type="predicted"/>
<name>E5B864_ERWAM</name>
<gene>
    <name evidence="1" type="ORF">EAIL5_2849</name>
</gene>
<dbReference type="EMBL" id="FR719195">
    <property type="protein sequence ID" value="CBX81669.1"/>
    <property type="molecule type" value="Genomic_DNA"/>
</dbReference>
<organism evidence="1">
    <name type="scientific">Erwinia amylovora ATCC BAA-2158</name>
    <dbReference type="NCBI Taxonomy" id="889211"/>
    <lineage>
        <taxon>Bacteria</taxon>
        <taxon>Pseudomonadati</taxon>
        <taxon>Pseudomonadota</taxon>
        <taxon>Gammaproteobacteria</taxon>
        <taxon>Enterobacterales</taxon>
        <taxon>Erwiniaceae</taxon>
        <taxon>Erwinia</taxon>
    </lineage>
</organism>
<sequence length="49" mass="5613">MQRNLLLYGASDFAAYRRHTTKWCSGGLQVDSEPPDTLFLTCLSRHVQE</sequence>